<feature type="transmembrane region" description="Helical" evidence="1">
    <location>
        <begin position="122"/>
        <end position="141"/>
    </location>
</feature>
<proteinExistence type="predicted"/>
<feature type="transmembrane region" description="Helical" evidence="1">
    <location>
        <begin position="96"/>
        <end position="115"/>
    </location>
</feature>
<accession>A0A2T7G6S3</accession>
<feature type="transmembrane region" description="Helical" evidence="1">
    <location>
        <begin position="260"/>
        <end position="281"/>
    </location>
</feature>
<keyword evidence="1" id="KW-0472">Membrane</keyword>
<protein>
    <submittedName>
        <fullName evidence="3">EamA family transporter</fullName>
    </submittedName>
</protein>
<keyword evidence="1" id="KW-0812">Transmembrane</keyword>
<dbReference type="OrthoDB" id="9810239at2"/>
<evidence type="ECO:0000256" key="1">
    <source>
        <dbReference type="SAM" id="Phobius"/>
    </source>
</evidence>
<feature type="transmembrane region" description="Helical" evidence="1">
    <location>
        <begin position="208"/>
        <end position="225"/>
    </location>
</feature>
<feature type="domain" description="EamA" evidence="2">
    <location>
        <begin position="7"/>
        <end position="137"/>
    </location>
</feature>
<evidence type="ECO:0000259" key="2">
    <source>
        <dbReference type="Pfam" id="PF00892"/>
    </source>
</evidence>
<dbReference type="Proteomes" id="UP000244446">
    <property type="component" value="Unassembled WGS sequence"/>
</dbReference>
<dbReference type="InterPro" id="IPR000620">
    <property type="entry name" value="EamA_dom"/>
</dbReference>
<dbReference type="RefSeq" id="WP_108692202.1">
    <property type="nucleotide sequence ID" value="NZ_QCYH01000005.1"/>
</dbReference>
<gene>
    <name evidence="3" type="ORF">DC366_10730</name>
</gene>
<feature type="transmembrane region" description="Helical" evidence="1">
    <location>
        <begin position="237"/>
        <end position="254"/>
    </location>
</feature>
<evidence type="ECO:0000313" key="4">
    <source>
        <dbReference type="Proteomes" id="UP000244446"/>
    </source>
</evidence>
<dbReference type="EMBL" id="QCYH01000005">
    <property type="protein sequence ID" value="PVA10119.1"/>
    <property type="molecule type" value="Genomic_DNA"/>
</dbReference>
<evidence type="ECO:0000313" key="3">
    <source>
        <dbReference type="EMBL" id="PVA10119.1"/>
    </source>
</evidence>
<dbReference type="AlphaFoldDB" id="A0A2T7G6S3"/>
<keyword evidence="1" id="KW-1133">Transmembrane helix</keyword>
<organism evidence="3 4">
    <name type="scientific">Pelagivirga sediminicola</name>
    <dbReference type="NCBI Taxonomy" id="2170575"/>
    <lineage>
        <taxon>Bacteria</taxon>
        <taxon>Pseudomonadati</taxon>
        <taxon>Pseudomonadota</taxon>
        <taxon>Alphaproteobacteria</taxon>
        <taxon>Rhodobacterales</taxon>
        <taxon>Paracoccaceae</taxon>
        <taxon>Pelagivirga</taxon>
    </lineage>
</organism>
<name>A0A2T7G6S3_9RHOB</name>
<comment type="caution">
    <text evidence="3">The sequence shown here is derived from an EMBL/GenBank/DDBJ whole genome shotgun (WGS) entry which is preliminary data.</text>
</comment>
<dbReference type="InterPro" id="IPR037185">
    <property type="entry name" value="EmrE-like"/>
</dbReference>
<feature type="transmembrane region" description="Helical" evidence="1">
    <location>
        <begin position="153"/>
        <end position="169"/>
    </location>
</feature>
<feature type="transmembrane region" description="Helical" evidence="1">
    <location>
        <begin position="40"/>
        <end position="64"/>
    </location>
</feature>
<feature type="domain" description="EamA" evidence="2">
    <location>
        <begin position="150"/>
        <end position="276"/>
    </location>
</feature>
<reference evidence="3 4" key="1">
    <citation type="submission" date="2018-04" db="EMBL/GenBank/DDBJ databases">
        <title>Pelagivirga bohaiensis gen. nov., sp. nov., a bacterium isolated from the Bohai Sea.</title>
        <authorList>
            <person name="Ji X."/>
        </authorList>
    </citation>
    <scope>NUCLEOTIDE SEQUENCE [LARGE SCALE GENOMIC DNA]</scope>
    <source>
        <strain evidence="3 4">BH-SD19</strain>
    </source>
</reference>
<dbReference type="PANTHER" id="PTHR22911">
    <property type="entry name" value="ACYL-MALONYL CONDENSING ENZYME-RELATED"/>
    <property type="match status" value="1"/>
</dbReference>
<dbReference type="GO" id="GO:0016020">
    <property type="term" value="C:membrane"/>
    <property type="evidence" value="ECO:0007669"/>
    <property type="project" value="InterPro"/>
</dbReference>
<feature type="transmembrane region" description="Helical" evidence="1">
    <location>
        <begin position="71"/>
        <end position="90"/>
    </location>
</feature>
<dbReference type="SUPFAM" id="SSF103481">
    <property type="entry name" value="Multidrug resistance efflux transporter EmrE"/>
    <property type="match status" value="2"/>
</dbReference>
<dbReference type="Pfam" id="PF00892">
    <property type="entry name" value="EamA"/>
    <property type="match status" value="2"/>
</dbReference>
<keyword evidence="4" id="KW-1185">Reference proteome</keyword>
<feature type="transmembrane region" description="Helical" evidence="1">
    <location>
        <begin position="176"/>
        <end position="196"/>
    </location>
</feature>
<sequence length="299" mass="31511">MSEHFKGLLITALGVLMVVPDSLFVRLIQADPVTITFWRALIAGGLILIGCLVFQGLSGFRAVLRTGWPGALYILLMSTTAPGFVMAISLTSVANVVFIFASIPVFAAIFSRIFLGEPFSKRMILTLAAVLPGLGVIAYGSSENAIANWRGDLIALAVSASFAAALTAVRRVRATSMIPAIPIAYLLSAFVMLIWATPGQAMPSQWPLVLGHGAFIAVSTSLLTLGPRYLASAEVSLLILLESVLAPLLVWAAIGEDPGAWAILGGAVVIGALLISNVIALRRGRVRNSRRPPAVSAPR</sequence>